<dbReference type="AlphaFoldDB" id="A0A934TZ34"/>
<dbReference type="Pfam" id="PF13472">
    <property type="entry name" value="Lipase_GDSL_2"/>
    <property type="match status" value="1"/>
</dbReference>
<proteinExistence type="predicted"/>
<evidence type="ECO:0000259" key="2">
    <source>
        <dbReference type="Pfam" id="PF13472"/>
    </source>
</evidence>
<name>A0A934TZ34_9FIRM</name>
<keyword evidence="4" id="KW-1185">Reference proteome</keyword>
<evidence type="ECO:0000256" key="1">
    <source>
        <dbReference type="SAM" id="SignalP"/>
    </source>
</evidence>
<feature type="signal peptide" evidence="1">
    <location>
        <begin position="1"/>
        <end position="20"/>
    </location>
</feature>
<gene>
    <name evidence="3" type="ORF">JKK62_05400</name>
</gene>
<evidence type="ECO:0000313" key="3">
    <source>
        <dbReference type="EMBL" id="MBK6088091.1"/>
    </source>
</evidence>
<feature type="chain" id="PRO_5039258636" description="SGNH hydrolase-type esterase domain-containing protein" evidence="1">
    <location>
        <begin position="21"/>
        <end position="252"/>
    </location>
</feature>
<dbReference type="Proteomes" id="UP000633365">
    <property type="component" value="Unassembled WGS sequence"/>
</dbReference>
<reference evidence="3" key="1">
    <citation type="submission" date="2021-01" db="EMBL/GenBank/DDBJ databases">
        <title>Genome public.</title>
        <authorList>
            <person name="Liu C."/>
            <person name="Sun Q."/>
        </authorList>
    </citation>
    <scope>NUCLEOTIDE SEQUENCE</scope>
    <source>
        <strain evidence="3">M6</strain>
    </source>
</reference>
<dbReference type="PROSITE" id="PS51257">
    <property type="entry name" value="PROKAR_LIPOPROTEIN"/>
    <property type="match status" value="1"/>
</dbReference>
<dbReference type="EMBL" id="JAEQMG010000048">
    <property type="protein sequence ID" value="MBK6088091.1"/>
    <property type="molecule type" value="Genomic_DNA"/>
</dbReference>
<keyword evidence="1" id="KW-0732">Signal</keyword>
<dbReference type="Gene3D" id="3.40.50.1110">
    <property type="entry name" value="SGNH hydrolase"/>
    <property type="match status" value="1"/>
</dbReference>
<dbReference type="InterPro" id="IPR036514">
    <property type="entry name" value="SGNH_hydro_sf"/>
</dbReference>
<protein>
    <recommendedName>
        <fullName evidence="2">SGNH hydrolase-type esterase domain-containing protein</fullName>
    </recommendedName>
</protein>
<dbReference type="SUPFAM" id="SSF52266">
    <property type="entry name" value="SGNH hydrolase"/>
    <property type="match status" value="1"/>
</dbReference>
<accession>A0A934TZ34</accession>
<comment type="caution">
    <text evidence="3">The sequence shown here is derived from an EMBL/GenBank/DDBJ whole genome shotgun (WGS) entry which is preliminary data.</text>
</comment>
<organism evidence="3 4">
    <name type="scientific">Ruminococcus difficilis</name>
    <dbReference type="NCBI Taxonomy" id="2763069"/>
    <lineage>
        <taxon>Bacteria</taxon>
        <taxon>Bacillati</taxon>
        <taxon>Bacillota</taxon>
        <taxon>Clostridia</taxon>
        <taxon>Eubacteriales</taxon>
        <taxon>Oscillospiraceae</taxon>
        <taxon>Ruminococcus</taxon>
    </lineage>
</organism>
<feature type="domain" description="SGNH hydrolase-type esterase" evidence="2">
    <location>
        <begin position="90"/>
        <end position="238"/>
    </location>
</feature>
<evidence type="ECO:0000313" key="4">
    <source>
        <dbReference type="Proteomes" id="UP000633365"/>
    </source>
</evidence>
<dbReference type="InterPro" id="IPR013830">
    <property type="entry name" value="SGNH_hydro"/>
</dbReference>
<dbReference type="RefSeq" id="WP_186832906.1">
    <property type="nucleotide sequence ID" value="NZ_JAEQMG010000048.1"/>
</dbReference>
<sequence>MKKFFAIVLTLLLCTAVLLTGCKSEKSAPTEVQPETAVAATDSGYDTTSPKSAEWFDNAVFVGDSVTLKLDYYCQEHPEALGKASFYCAGSLGYTNALWALDNPEAVHPYYEGANHLVEDCVEITGKKNVFIMLGMNDIGLYGTDGAMNSCKQVVAKILEKSPDAHIYLQSVTPMIESAQLETFNNTLVKEFNGKLKAYCDEKGYHYLDVYSALADDKGNLPKELCSDPDNMGLHFNDTSCQMWVDYLKKNA</sequence>